<dbReference type="InterPro" id="IPR047952">
    <property type="entry name" value="Transpos_IS4"/>
</dbReference>
<reference evidence="3" key="1">
    <citation type="submission" date="2023-03" db="EMBL/GenBank/DDBJ databases">
        <title>Draft assemblies of triclosan tolerant bacteria isolated from returned activated sludge.</title>
        <authorList>
            <person name="Van Hamelsveld S."/>
        </authorList>
    </citation>
    <scope>NUCLEOTIDE SEQUENCE</scope>
    <source>
        <strain evidence="3">GW210012_S60</strain>
    </source>
</reference>
<evidence type="ECO:0000313" key="4">
    <source>
        <dbReference type="Proteomes" id="UP001217741"/>
    </source>
</evidence>
<evidence type="ECO:0000313" key="3">
    <source>
        <dbReference type="EMBL" id="MDF3871301.1"/>
    </source>
</evidence>
<dbReference type="AlphaFoldDB" id="A0AAW6PMN8"/>
<protein>
    <submittedName>
        <fullName evidence="3">IS4 family transposase</fullName>
    </submittedName>
</protein>
<dbReference type="GO" id="GO:0003677">
    <property type="term" value="F:DNA binding"/>
    <property type="evidence" value="ECO:0007669"/>
    <property type="project" value="InterPro"/>
</dbReference>
<dbReference type="Pfam" id="PF13006">
    <property type="entry name" value="Nterm_IS4"/>
    <property type="match status" value="1"/>
</dbReference>
<dbReference type="PANTHER" id="PTHR37529">
    <property type="entry name" value="TRANSPOSASE INSG FOR INSERTION SEQUENCE ELEMENT IS4-RELATED"/>
    <property type="match status" value="1"/>
</dbReference>
<feature type="domain" description="Transposase IS4-like" evidence="1">
    <location>
        <begin position="129"/>
        <end position="355"/>
    </location>
</feature>
<gene>
    <name evidence="3" type="ORF">P3W50_12560</name>
</gene>
<dbReference type="InterPro" id="IPR012337">
    <property type="entry name" value="RNaseH-like_sf"/>
</dbReference>
<comment type="caution">
    <text evidence="3">The sequence shown here is derived from an EMBL/GenBank/DDBJ whole genome shotgun (WGS) entry which is preliminary data.</text>
</comment>
<feature type="domain" description="Transposase IS4 N-terminal" evidence="2">
    <location>
        <begin position="20"/>
        <end position="112"/>
    </location>
</feature>
<dbReference type="InterPro" id="IPR024473">
    <property type="entry name" value="Transposases_IS4_N"/>
</dbReference>
<name>A0AAW6PMN8_PSEPU</name>
<evidence type="ECO:0000259" key="2">
    <source>
        <dbReference type="Pfam" id="PF13006"/>
    </source>
</evidence>
<dbReference type="Pfam" id="PF01609">
    <property type="entry name" value="DDE_Tnp_1"/>
    <property type="match status" value="1"/>
</dbReference>
<dbReference type="GO" id="GO:0006313">
    <property type="term" value="P:DNA transposition"/>
    <property type="evidence" value="ECO:0007669"/>
    <property type="project" value="InterPro"/>
</dbReference>
<proteinExistence type="predicted"/>
<dbReference type="GO" id="GO:0004803">
    <property type="term" value="F:transposase activity"/>
    <property type="evidence" value="ECO:0007669"/>
    <property type="project" value="InterPro"/>
</dbReference>
<accession>A0AAW6PMN8</accession>
<sequence length="445" mass="50153">MSIAQDLNTVLETAGQSLARLDVLAEHIPVEWIEAAATLAEQASIRRRRLPSDLVLWLVVGMAFFRGEPIAEVARRLNICSKGLANEVLLANSALSKARQRLGKEPASWLFQQCANVWGYERYPKDHWHELQVFAVDGALFRTQETPQLRDHFGAGNTSSERQTPYPVLRLVALMNVRSHVLANAAISPYRRGEIPLAAEFVEAIPAHSVTLLDKGFFSADLLLNIQNGAANRHWLIPERKGLVSTELLRYGDGDRLLQMRVSPQARKKNPTLPEHWQVRAVTYEIQGKEKTVFTSLPSEQFSAEQVATLYHERWEIELGFRDIKSSMQDNALTLRSKTVDLVYQELWGLLLGYNVVRREASQAAVAHQRAPCEISFKFACQFIASHLVVMAAVLSPSHTPRRLKELRGSIGTLFIKKCPRPSRPRAVKMSKTRYPVDRNAAPLK</sequence>
<dbReference type="SUPFAM" id="SSF53098">
    <property type="entry name" value="Ribonuclease H-like"/>
    <property type="match status" value="1"/>
</dbReference>
<dbReference type="InterPro" id="IPR002559">
    <property type="entry name" value="Transposase_11"/>
</dbReference>
<dbReference type="PANTHER" id="PTHR37529:SF1">
    <property type="entry name" value="TRANSPOSASE INSG FOR INSERTION SEQUENCE ELEMENT IS4-RELATED"/>
    <property type="match status" value="1"/>
</dbReference>
<dbReference type="RefSeq" id="WP_082643881.1">
    <property type="nucleotide sequence ID" value="NZ_BQII01000001.1"/>
</dbReference>
<organism evidence="3 4">
    <name type="scientific">Pseudomonas putida</name>
    <name type="common">Arthrobacter siderocapsulatus</name>
    <dbReference type="NCBI Taxonomy" id="303"/>
    <lineage>
        <taxon>Bacteria</taxon>
        <taxon>Pseudomonadati</taxon>
        <taxon>Pseudomonadota</taxon>
        <taxon>Gammaproteobacteria</taxon>
        <taxon>Pseudomonadales</taxon>
        <taxon>Pseudomonadaceae</taxon>
        <taxon>Pseudomonas</taxon>
    </lineage>
</organism>
<evidence type="ECO:0000259" key="1">
    <source>
        <dbReference type="Pfam" id="PF01609"/>
    </source>
</evidence>
<dbReference type="NCBIfam" id="NF033592">
    <property type="entry name" value="transpos_IS4_1"/>
    <property type="match status" value="1"/>
</dbReference>
<dbReference type="Proteomes" id="UP001217741">
    <property type="component" value="Unassembled WGS sequence"/>
</dbReference>
<dbReference type="GeneID" id="46430890"/>
<dbReference type="EMBL" id="JARJLO010000196">
    <property type="protein sequence ID" value="MDF3871301.1"/>
    <property type="molecule type" value="Genomic_DNA"/>
</dbReference>